<dbReference type="PROSITE" id="PS50902">
    <property type="entry name" value="FLAVODOXIN_LIKE"/>
    <property type="match status" value="1"/>
</dbReference>
<dbReference type="OrthoDB" id="1856718at2759"/>
<dbReference type="InterPro" id="IPR023173">
    <property type="entry name" value="NADPH_Cyt_P450_Rdtase_alpha"/>
</dbReference>
<reference evidence="15 16" key="1">
    <citation type="submission" date="2016-07" db="EMBL/GenBank/DDBJ databases">
        <title>Pervasive Adenine N6-methylation of Active Genes in Fungi.</title>
        <authorList>
            <consortium name="DOE Joint Genome Institute"/>
            <person name="Mondo S.J."/>
            <person name="Dannebaum R.O."/>
            <person name="Kuo R.C."/>
            <person name="Labutti K."/>
            <person name="Haridas S."/>
            <person name="Kuo A."/>
            <person name="Salamov A."/>
            <person name="Ahrendt S.R."/>
            <person name="Lipzen A."/>
            <person name="Sullivan W."/>
            <person name="Andreopoulos W.B."/>
            <person name="Clum A."/>
            <person name="Lindquist E."/>
            <person name="Daum C."/>
            <person name="Ramamoorthy G.K."/>
            <person name="Gryganskyi A."/>
            <person name="Culley D."/>
            <person name="Magnuson J.K."/>
            <person name="James T.Y."/>
            <person name="O'Malley M.A."/>
            <person name="Stajich J.E."/>
            <person name="Spatafora J.W."/>
            <person name="Visel A."/>
            <person name="Grigoriev I.V."/>
        </authorList>
    </citation>
    <scope>NUCLEOTIDE SEQUENCE [LARGE SCALE GENOMIC DNA]</scope>
    <source>
        <strain evidence="15 16">NRRL 2496</strain>
    </source>
</reference>
<keyword evidence="4" id="KW-0285">Flavoprotein</keyword>
<dbReference type="PRINTS" id="PR00369">
    <property type="entry name" value="FLAVODOXIN"/>
</dbReference>
<dbReference type="GO" id="GO:0030586">
    <property type="term" value="F:[methionine synthase] reductase (NADPH) activity"/>
    <property type="evidence" value="ECO:0007669"/>
    <property type="project" value="UniProtKB-EC"/>
</dbReference>
<evidence type="ECO:0000256" key="12">
    <source>
        <dbReference type="ARBA" id="ARBA00040659"/>
    </source>
</evidence>
<evidence type="ECO:0000256" key="8">
    <source>
        <dbReference type="ARBA" id="ARBA00022857"/>
    </source>
</evidence>
<dbReference type="PANTHER" id="PTHR19384:SF84">
    <property type="entry name" value="METHIONINE SYNTHASE REDUCTASE"/>
    <property type="match status" value="1"/>
</dbReference>
<dbReference type="PRINTS" id="PR00371">
    <property type="entry name" value="FPNCR"/>
</dbReference>
<dbReference type="PANTHER" id="PTHR19384">
    <property type="entry name" value="NITRIC OXIDE SYNTHASE-RELATED"/>
    <property type="match status" value="1"/>
</dbReference>
<evidence type="ECO:0000256" key="4">
    <source>
        <dbReference type="ARBA" id="ARBA00022630"/>
    </source>
</evidence>
<protein>
    <recommendedName>
        <fullName evidence="12">Methionine synthase reductase</fullName>
        <ecNumber evidence="11">1.16.1.8</ecNumber>
    </recommendedName>
</protein>
<proteinExistence type="predicted"/>
<evidence type="ECO:0000256" key="1">
    <source>
        <dbReference type="ARBA" id="ARBA00001917"/>
    </source>
</evidence>
<dbReference type="Pfam" id="PF00175">
    <property type="entry name" value="NAD_binding_1"/>
    <property type="match status" value="1"/>
</dbReference>
<dbReference type="InterPro" id="IPR039261">
    <property type="entry name" value="FNR_nucleotide-bd"/>
</dbReference>
<comment type="cofactor">
    <cofactor evidence="1">
        <name>FMN</name>
        <dbReference type="ChEBI" id="CHEBI:58210"/>
    </cofactor>
</comment>
<dbReference type="Pfam" id="PF00258">
    <property type="entry name" value="Flavodoxin_1"/>
    <property type="match status" value="1"/>
</dbReference>
<dbReference type="InterPro" id="IPR001433">
    <property type="entry name" value="OxRdtase_FAD/NAD-bd"/>
</dbReference>
<dbReference type="InParanoid" id="A0A1X2HPW7"/>
<gene>
    <name evidence="15" type="ORF">BCR43DRAFT_522243</name>
</gene>
<dbReference type="FunFam" id="1.20.990.10:FF:000007">
    <property type="entry name" value="Methionine synthase reductase"/>
    <property type="match status" value="1"/>
</dbReference>
<dbReference type="InterPro" id="IPR029039">
    <property type="entry name" value="Flavoprotein-like_sf"/>
</dbReference>
<keyword evidence="7" id="KW-0274">FAD</keyword>
<dbReference type="Gene3D" id="3.40.50.80">
    <property type="entry name" value="Nucleotide-binding domain of ferredoxin-NADP reductase (FNR) module"/>
    <property type="match status" value="1"/>
</dbReference>
<evidence type="ECO:0000256" key="3">
    <source>
        <dbReference type="ARBA" id="ARBA00022605"/>
    </source>
</evidence>
<feature type="domain" description="Flavodoxin-like" evidence="13">
    <location>
        <begin position="8"/>
        <end position="148"/>
    </location>
</feature>
<evidence type="ECO:0000256" key="2">
    <source>
        <dbReference type="ARBA" id="ARBA00001974"/>
    </source>
</evidence>
<dbReference type="Pfam" id="PF00667">
    <property type="entry name" value="FAD_binding_1"/>
    <property type="match status" value="1"/>
</dbReference>
<dbReference type="FunCoup" id="A0A1X2HPW7">
    <property type="interactions" value="348"/>
</dbReference>
<dbReference type="GO" id="GO:0010181">
    <property type="term" value="F:FMN binding"/>
    <property type="evidence" value="ECO:0007669"/>
    <property type="project" value="InterPro"/>
</dbReference>
<dbReference type="InterPro" id="IPR001094">
    <property type="entry name" value="Flavdoxin-like"/>
</dbReference>
<dbReference type="EC" id="1.16.1.8" evidence="11"/>
<evidence type="ECO:0000313" key="16">
    <source>
        <dbReference type="Proteomes" id="UP000242180"/>
    </source>
</evidence>
<dbReference type="FunFam" id="3.40.50.80:FF:000001">
    <property type="entry name" value="NADPH--cytochrome P450 reductase 1"/>
    <property type="match status" value="1"/>
</dbReference>
<dbReference type="SUPFAM" id="SSF52218">
    <property type="entry name" value="Flavoproteins"/>
    <property type="match status" value="1"/>
</dbReference>
<evidence type="ECO:0000259" key="13">
    <source>
        <dbReference type="PROSITE" id="PS50902"/>
    </source>
</evidence>
<dbReference type="InterPro" id="IPR017938">
    <property type="entry name" value="Riboflavin_synthase-like_b-brl"/>
</dbReference>
<dbReference type="Gene3D" id="1.20.990.10">
    <property type="entry name" value="NADPH-cytochrome p450 Reductase, Chain A, domain 3"/>
    <property type="match status" value="1"/>
</dbReference>
<dbReference type="InterPro" id="IPR008254">
    <property type="entry name" value="Flavodoxin/NO_synth"/>
</dbReference>
<feature type="domain" description="FAD-binding FR-type" evidence="14">
    <location>
        <begin position="263"/>
        <end position="504"/>
    </location>
</feature>
<dbReference type="Proteomes" id="UP000242180">
    <property type="component" value="Unassembled WGS sequence"/>
</dbReference>
<dbReference type="GO" id="GO:0009086">
    <property type="term" value="P:methionine biosynthetic process"/>
    <property type="evidence" value="ECO:0007669"/>
    <property type="project" value="UniProtKB-KW"/>
</dbReference>
<sequence>MTDLAETYTILWASQTGSAEWIAKNIDSEAKQRGYQGVCHPFEEYEKAGLEKAPVVIFVASNTGDGDPPDHSRKFWRYLRKVKEPIYTNTKIAVLGLGDTNYTSFNNTAIKLEKKFRDLGAKVFYEKGLADDAEGLENVVDPWIAKLWDVLPTVVKRSASDATVDDLATKVKTIEIKEHPEPYSMNGRAKDLPEPVQKYLDLPNSTIEKAVAGHSLHIDKSGLQSGMQLTGLPRLPVATARLTKQEQHGAVPSPAYQLTQTPAPVVEYQLKHVTCLTLPEAQKRTLHVTLDAPDCEFEPGDAFGIVAPNDETLVEALLSRLGVSVEHGYKELYAVEGDNLPSHLQKMSVFTLADLLRYGVDLTTPPRKALLRMLADYTANDQEKTTLLYICSKQGATAFNALRDQVPTLVDILTTFPSCQPPIERLLDALPPHLPRYYSIANSPLKHPHEIHFAFNIVEYTTPYDVPRKGVATPWLDRLTGQIPARADHTTKPVTVPSPSGSVPVFRKPNANAFVLPADTKRPLVLIGPGTGIAPFIGFLQHRQQQRKIREQMGGVGLNPLRDIRNEFGPIWVYYGFRDTQKDYLFEHELEELAQDKTITQLHLAVSRATDQKVYVQDLLRRDTGALYDLIVKQDAAVYVCGDAKGMAKGVQDALVDMLAQHEGLEPVAANQKLMEWTGSRKYLRDLWA</sequence>
<dbReference type="AlphaFoldDB" id="A0A1X2HPW7"/>
<dbReference type="EMBL" id="MCGN01000002">
    <property type="protein sequence ID" value="ORZ01391.1"/>
    <property type="molecule type" value="Genomic_DNA"/>
</dbReference>
<evidence type="ECO:0000313" key="15">
    <source>
        <dbReference type="EMBL" id="ORZ01391.1"/>
    </source>
</evidence>
<dbReference type="GO" id="GO:0050660">
    <property type="term" value="F:flavin adenine dinucleotide binding"/>
    <property type="evidence" value="ECO:0007669"/>
    <property type="project" value="TreeGrafter"/>
</dbReference>
<dbReference type="SUPFAM" id="SSF63380">
    <property type="entry name" value="Riboflavin synthase domain-like"/>
    <property type="match status" value="1"/>
</dbReference>
<keyword evidence="9" id="KW-0560">Oxidoreductase</keyword>
<keyword evidence="10" id="KW-0486">Methionine biosynthesis</keyword>
<dbReference type="InterPro" id="IPR003097">
    <property type="entry name" value="CysJ-like_FAD-binding"/>
</dbReference>
<keyword evidence="16" id="KW-1185">Reference proteome</keyword>
<evidence type="ECO:0000256" key="11">
    <source>
        <dbReference type="ARBA" id="ARBA00039088"/>
    </source>
</evidence>
<name>A0A1X2HPW7_SYNRA</name>
<evidence type="ECO:0000259" key="14">
    <source>
        <dbReference type="PROSITE" id="PS51384"/>
    </source>
</evidence>
<dbReference type="GO" id="GO:0005829">
    <property type="term" value="C:cytosol"/>
    <property type="evidence" value="ECO:0007669"/>
    <property type="project" value="TreeGrafter"/>
</dbReference>
<dbReference type="PROSITE" id="PS51384">
    <property type="entry name" value="FAD_FR"/>
    <property type="match status" value="1"/>
</dbReference>
<dbReference type="Gene3D" id="3.40.50.360">
    <property type="match status" value="1"/>
</dbReference>
<evidence type="ECO:0000256" key="5">
    <source>
        <dbReference type="ARBA" id="ARBA00022643"/>
    </source>
</evidence>
<keyword evidence="5" id="KW-0288">FMN</keyword>
<evidence type="ECO:0000256" key="7">
    <source>
        <dbReference type="ARBA" id="ARBA00022827"/>
    </source>
</evidence>
<dbReference type="Gene3D" id="2.40.30.10">
    <property type="entry name" value="Translation factors"/>
    <property type="match status" value="1"/>
</dbReference>
<keyword evidence="3" id="KW-0028">Amino-acid biosynthesis</keyword>
<accession>A0A1X2HPW7</accession>
<evidence type="ECO:0000256" key="6">
    <source>
        <dbReference type="ARBA" id="ARBA00022691"/>
    </source>
</evidence>
<dbReference type="OMA" id="LFFGHQR"/>
<dbReference type="SUPFAM" id="SSF52343">
    <property type="entry name" value="Ferredoxin reductase-like, C-terminal NADP-linked domain"/>
    <property type="match status" value="1"/>
</dbReference>
<dbReference type="GO" id="GO:0050667">
    <property type="term" value="P:homocysteine metabolic process"/>
    <property type="evidence" value="ECO:0007669"/>
    <property type="project" value="TreeGrafter"/>
</dbReference>
<dbReference type="InterPro" id="IPR017927">
    <property type="entry name" value="FAD-bd_FR_type"/>
</dbReference>
<comment type="cofactor">
    <cofactor evidence="2">
        <name>FAD</name>
        <dbReference type="ChEBI" id="CHEBI:57692"/>
    </cofactor>
</comment>
<keyword evidence="8" id="KW-0521">NADP</keyword>
<evidence type="ECO:0000256" key="10">
    <source>
        <dbReference type="ARBA" id="ARBA00023167"/>
    </source>
</evidence>
<keyword evidence="6" id="KW-0949">S-adenosyl-L-methionine</keyword>
<evidence type="ECO:0000256" key="9">
    <source>
        <dbReference type="ARBA" id="ARBA00023002"/>
    </source>
</evidence>
<dbReference type="STRING" id="13706.A0A1X2HPW7"/>
<dbReference type="InterPro" id="IPR001709">
    <property type="entry name" value="Flavoprot_Pyr_Nucl_cyt_Rdtase"/>
</dbReference>
<comment type="caution">
    <text evidence="15">The sequence shown here is derived from an EMBL/GenBank/DDBJ whole genome shotgun (WGS) entry which is preliminary data.</text>
</comment>
<organism evidence="15 16">
    <name type="scientific">Syncephalastrum racemosum</name>
    <name type="common">Filamentous fungus</name>
    <dbReference type="NCBI Taxonomy" id="13706"/>
    <lineage>
        <taxon>Eukaryota</taxon>
        <taxon>Fungi</taxon>
        <taxon>Fungi incertae sedis</taxon>
        <taxon>Mucoromycota</taxon>
        <taxon>Mucoromycotina</taxon>
        <taxon>Mucoromycetes</taxon>
        <taxon>Mucorales</taxon>
        <taxon>Syncephalastraceae</taxon>
        <taxon>Syncephalastrum</taxon>
    </lineage>
</organism>